<dbReference type="EMBL" id="QKTW01000018">
    <property type="protein sequence ID" value="PZF72408.1"/>
    <property type="molecule type" value="Genomic_DNA"/>
</dbReference>
<reference evidence="2 3" key="1">
    <citation type="submission" date="2018-06" db="EMBL/GenBank/DDBJ databases">
        <title>Mucibacter soli gen. nov., sp. nov., a new member of the family Chitinophagaceae producing mucin.</title>
        <authorList>
            <person name="Kim M.-K."/>
            <person name="Park S."/>
            <person name="Kim T.-S."/>
            <person name="Joung Y."/>
            <person name="Han J.-H."/>
            <person name="Kim S.B."/>
        </authorList>
    </citation>
    <scope>NUCLEOTIDE SEQUENCE [LARGE SCALE GENOMIC DNA]</scope>
    <source>
        <strain evidence="2 3">R1-15</strain>
    </source>
</reference>
<keyword evidence="1" id="KW-0472">Membrane</keyword>
<keyword evidence="1" id="KW-1133">Transmembrane helix</keyword>
<organism evidence="2 3">
    <name type="scientific">Taibaiella soli</name>
    <dbReference type="NCBI Taxonomy" id="1649169"/>
    <lineage>
        <taxon>Bacteria</taxon>
        <taxon>Pseudomonadati</taxon>
        <taxon>Bacteroidota</taxon>
        <taxon>Chitinophagia</taxon>
        <taxon>Chitinophagales</taxon>
        <taxon>Chitinophagaceae</taxon>
        <taxon>Taibaiella</taxon>
    </lineage>
</organism>
<name>A0A2W2AXL3_9BACT</name>
<keyword evidence="1" id="KW-0812">Transmembrane</keyword>
<accession>A0A2W2AXL3</accession>
<gene>
    <name evidence="2" type="ORF">DN068_13730</name>
</gene>
<evidence type="ECO:0000256" key="1">
    <source>
        <dbReference type="SAM" id="Phobius"/>
    </source>
</evidence>
<keyword evidence="3" id="KW-1185">Reference proteome</keyword>
<evidence type="ECO:0000313" key="2">
    <source>
        <dbReference type="EMBL" id="PZF72408.1"/>
    </source>
</evidence>
<protein>
    <submittedName>
        <fullName evidence="2">Uncharacterized protein</fullName>
    </submittedName>
</protein>
<feature type="transmembrane region" description="Helical" evidence="1">
    <location>
        <begin position="60"/>
        <end position="84"/>
    </location>
</feature>
<sequence>MEDDFRKALRARYYVPVRKNIILISVMVIAFYVIVVSGASSGAKDGFLEFLGKREGGETVAVSMGALYFWLAIALGFFYLLFLFRLLRYKIHYKKDAEFGQIVKEKVHVTDVVYTPAGINIYWLDSESILTFTPEPYYHFKVGDSVAIYYLKYSKEYLAYDFS</sequence>
<dbReference type="Proteomes" id="UP000248745">
    <property type="component" value="Unassembled WGS sequence"/>
</dbReference>
<evidence type="ECO:0000313" key="3">
    <source>
        <dbReference type="Proteomes" id="UP000248745"/>
    </source>
</evidence>
<dbReference type="AlphaFoldDB" id="A0A2W2AXL3"/>
<comment type="caution">
    <text evidence="2">The sequence shown here is derived from an EMBL/GenBank/DDBJ whole genome shotgun (WGS) entry which is preliminary data.</text>
</comment>
<feature type="transmembrane region" description="Helical" evidence="1">
    <location>
        <begin position="21"/>
        <end position="40"/>
    </location>
</feature>
<proteinExistence type="predicted"/>